<comment type="caution">
    <text evidence="3">The sequence shown here is derived from an EMBL/GenBank/DDBJ whole genome shotgun (WGS) entry which is preliminary data.</text>
</comment>
<dbReference type="Gene3D" id="2.180.10.10">
    <property type="entry name" value="RHS repeat-associated core"/>
    <property type="match status" value="1"/>
</dbReference>
<dbReference type="NCBIfam" id="TIGR01643">
    <property type="entry name" value="YD_repeat_2x"/>
    <property type="match status" value="1"/>
</dbReference>
<dbReference type="PANTHER" id="PTHR32305">
    <property type="match status" value="1"/>
</dbReference>
<feature type="region of interest" description="Disordered" evidence="1">
    <location>
        <begin position="1"/>
        <end position="20"/>
    </location>
</feature>
<dbReference type="InterPro" id="IPR022385">
    <property type="entry name" value="Rhs_assc_core"/>
</dbReference>
<accession>A0A323UTX1</accession>
<dbReference type="InterPro" id="IPR001826">
    <property type="entry name" value="RHS"/>
</dbReference>
<dbReference type="NCBIfam" id="TIGR03696">
    <property type="entry name" value="Rhs_assc_core"/>
    <property type="match status" value="1"/>
</dbReference>
<gene>
    <name evidence="3" type="ORF">DNK49_17085</name>
</gene>
<dbReference type="InterPro" id="IPR050708">
    <property type="entry name" value="T6SS_VgrG/RHS"/>
</dbReference>
<evidence type="ECO:0000313" key="4">
    <source>
        <dbReference type="Proteomes" id="UP000248259"/>
    </source>
</evidence>
<evidence type="ECO:0000256" key="1">
    <source>
        <dbReference type="SAM" id="MobiDB-lite"/>
    </source>
</evidence>
<evidence type="ECO:0000259" key="2">
    <source>
        <dbReference type="Pfam" id="PF03527"/>
    </source>
</evidence>
<reference evidence="3 4" key="1">
    <citation type="submission" date="2018-06" db="EMBL/GenBank/DDBJ databases">
        <title>Azoarcus communis strain SWub3 genome.</title>
        <authorList>
            <person name="Zorraquino Salvo V."/>
            <person name="Toubiana D."/>
            <person name="Blumwald E."/>
        </authorList>
    </citation>
    <scope>NUCLEOTIDE SEQUENCE [LARGE SCALE GENOMIC DNA]</scope>
    <source>
        <strain evidence="3 4">SWub3</strain>
    </source>
</reference>
<dbReference type="OrthoDB" id="8553452at2"/>
<evidence type="ECO:0000313" key="3">
    <source>
        <dbReference type="EMBL" id="PZA15463.1"/>
    </source>
</evidence>
<dbReference type="PANTHER" id="PTHR32305:SF15">
    <property type="entry name" value="PROTEIN RHSA-RELATED"/>
    <property type="match status" value="1"/>
</dbReference>
<dbReference type="InterPro" id="IPR006530">
    <property type="entry name" value="YD"/>
</dbReference>
<proteinExistence type="predicted"/>
<dbReference type="AlphaFoldDB" id="A0A323UTX1"/>
<keyword evidence="4" id="KW-1185">Reference proteome</keyword>
<protein>
    <recommendedName>
        <fullName evidence="2">RHS protein conserved region domain-containing protein</fullName>
    </recommendedName>
</protein>
<sequence length="423" mass="47152">MGTGHVACSPHPAGSLIAPNDSPDGRVLNALFYGSAPRPESFAFDPAGNLLDPIDRAIGYPALDNRIAVFEDLRFDYDAHGNVTRRRKGAHELAELSWNAEHQLAQSTVTRHGVTQTTRYEYDALGRRIRKRDAFGATEYLWDGDLMIERRRNNKSALFLYEPDSFVPLATVQYNETYWYHCDQIGAPMELTDADGRIVWAADYRVWGEATVRKSGTDGRAVSGHTPAPPPIEQPFRFQGQQFDEETGLHYNRFRYYDPGVGIYVSQDPIKLQGGLNFYRYGTNPVAFVDPWGLEPVAFKTVGSTLCIKNKFPVGSAPAQELEEFTKRWNEQIKQNGGSMTRRVLTDQERRDSNAWKRGVRCQCPGNSVAGHVPDAAAGGPAIPRDWMAQMPETNGYVGGIVRHLPVGYTYDSVKLVSDLGGC</sequence>
<name>A0A323UTX1_9RHOO</name>
<feature type="domain" description="RHS protein conserved region" evidence="2">
    <location>
        <begin position="178"/>
        <end position="211"/>
    </location>
</feature>
<dbReference type="Proteomes" id="UP000248259">
    <property type="component" value="Unassembled WGS sequence"/>
</dbReference>
<dbReference type="EMBL" id="QKOE01000014">
    <property type="protein sequence ID" value="PZA15463.1"/>
    <property type="molecule type" value="Genomic_DNA"/>
</dbReference>
<dbReference type="Pfam" id="PF03527">
    <property type="entry name" value="RHS"/>
    <property type="match status" value="1"/>
</dbReference>
<organism evidence="3 4">
    <name type="scientific">Parazoarcus communis SWub3 = DSM 12120</name>
    <dbReference type="NCBI Taxonomy" id="1121029"/>
    <lineage>
        <taxon>Bacteria</taxon>
        <taxon>Pseudomonadati</taxon>
        <taxon>Pseudomonadota</taxon>
        <taxon>Betaproteobacteria</taxon>
        <taxon>Rhodocyclales</taxon>
        <taxon>Zoogloeaceae</taxon>
        <taxon>Parazoarcus</taxon>
    </lineage>
</organism>